<reference evidence="2 3" key="1">
    <citation type="submission" date="2014-06" db="EMBL/GenBank/DDBJ databases">
        <title>Whole Genome Sequences of Three Symbiotic Endozoicomonas Bacteria.</title>
        <authorList>
            <person name="Neave M.J."/>
            <person name="Apprill A."/>
            <person name="Voolstra C.R."/>
        </authorList>
    </citation>
    <scope>NUCLEOTIDE SEQUENCE [LARGE SCALE GENOMIC DNA]</scope>
    <source>
        <strain evidence="2 3">DSM 25634</strain>
    </source>
</reference>
<evidence type="ECO:0008006" key="4">
    <source>
        <dbReference type="Google" id="ProtNLM"/>
    </source>
</evidence>
<dbReference type="InterPro" id="IPR036770">
    <property type="entry name" value="Ankyrin_rpt-contain_sf"/>
</dbReference>
<comment type="caution">
    <text evidence="2">The sequence shown here is derived from an EMBL/GenBank/DDBJ whole genome shotgun (WGS) entry which is preliminary data.</text>
</comment>
<dbReference type="SUPFAM" id="SSF48403">
    <property type="entry name" value="Ankyrin repeat"/>
    <property type="match status" value="1"/>
</dbReference>
<sequence length="387" mass="42928">MFKPACLLIFSTLFFLCSGKACSTPFYDDSQPIFMHYFCWPPEAPNWSQIDKNVPLDDAHCVVEDLFIQAYHKQLIRLKSREDAVKLVNAPISGKTEKRGRHLLSFSVFNGFRRLAHWGLNNAADINAGDKDNATALRMSIGNSLDYMATFALKNKANPNRVFGQPGHQDTALSALLKWKSPLSLFRLIITAGGKANDPLHLNEIAAHLRLMAANNASLQAEADSLIAQLTANGFIEEPIVTAPAELIEPDMGDQLDNALYRAMMAGVLTPDHMDSFKVHGKWYEHFLAFNGFSSSLSYRLRTLPQDEAKIIVEARDDTGNDLLLAAIKSLNIDTVRVVLKVSSANINAPVPQHPDYYSSGDTPMTIARKWQVPKSIIELLKAYGAK</sequence>
<proteinExistence type="predicted"/>
<feature type="signal peptide" evidence="1">
    <location>
        <begin position="1"/>
        <end position="23"/>
    </location>
</feature>
<keyword evidence="3" id="KW-1185">Reference proteome</keyword>
<evidence type="ECO:0000313" key="3">
    <source>
        <dbReference type="Proteomes" id="UP000028073"/>
    </source>
</evidence>
<dbReference type="RefSeq" id="WP_152558688.1">
    <property type="nucleotide sequence ID" value="NZ_JOKH01000002.1"/>
</dbReference>
<name>A0A081NJC5_9GAMM</name>
<keyword evidence="1" id="KW-0732">Signal</keyword>
<feature type="chain" id="PRO_5001760863" description="Ankyrin" evidence="1">
    <location>
        <begin position="24"/>
        <end position="387"/>
    </location>
</feature>
<accession>A0A081NJC5</accession>
<dbReference type="EMBL" id="JOKH01000002">
    <property type="protein sequence ID" value="KEQ18548.1"/>
    <property type="molecule type" value="Genomic_DNA"/>
</dbReference>
<evidence type="ECO:0000313" key="2">
    <source>
        <dbReference type="EMBL" id="KEQ18548.1"/>
    </source>
</evidence>
<dbReference type="AlphaFoldDB" id="A0A081NJC5"/>
<dbReference type="OrthoDB" id="6196110at2"/>
<protein>
    <recommendedName>
        <fullName evidence="4">Ankyrin</fullName>
    </recommendedName>
</protein>
<organism evidence="2 3">
    <name type="scientific">Endozoicomonas numazuensis</name>
    <dbReference type="NCBI Taxonomy" id="1137799"/>
    <lineage>
        <taxon>Bacteria</taxon>
        <taxon>Pseudomonadati</taxon>
        <taxon>Pseudomonadota</taxon>
        <taxon>Gammaproteobacteria</taxon>
        <taxon>Oceanospirillales</taxon>
        <taxon>Endozoicomonadaceae</taxon>
        <taxon>Endozoicomonas</taxon>
    </lineage>
</organism>
<dbReference type="Gene3D" id="1.25.40.20">
    <property type="entry name" value="Ankyrin repeat-containing domain"/>
    <property type="match status" value="2"/>
</dbReference>
<evidence type="ECO:0000256" key="1">
    <source>
        <dbReference type="SAM" id="SignalP"/>
    </source>
</evidence>
<gene>
    <name evidence="2" type="ORF">GZ78_13875</name>
</gene>
<dbReference type="Proteomes" id="UP000028073">
    <property type="component" value="Unassembled WGS sequence"/>
</dbReference>